<dbReference type="PANTHER" id="PTHR10554:SF3">
    <property type="entry name" value="GAMMA-2-SYNTROPHIN"/>
    <property type="match status" value="1"/>
</dbReference>
<dbReference type="InterPro" id="IPR036034">
    <property type="entry name" value="PDZ_sf"/>
</dbReference>
<protein>
    <recommendedName>
        <fullName evidence="6">PDZ domain-containing protein</fullName>
    </recommendedName>
</protein>
<comment type="subcellular location">
    <subcellularLocation>
        <location evidence="1">Cytoplasm</location>
        <location evidence="1">Cytoskeleton</location>
    </subcellularLocation>
</comment>
<name>A0AAV7RH07_PLEWA</name>
<dbReference type="SMART" id="SM00228">
    <property type="entry name" value="PDZ"/>
    <property type="match status" value="1"/>
</dbReference>
<keyword evidence="4" id="KW-0009">Actin-binding</keyword>
<dbReference type="AlphaFoldDB" id="A0AAV7RH07"/>
<evidence type="ECO:0000256" key="4">
    <source>
        <dbReference type="ARBA" id="ARBA00023203"/>
    </source>
</evidence>
<dbReference type="InterPro" id="IPR001478">
    <property type="entry name" value="PDZ"/>
</dbReference>
<organism evidence="7 8">
    <name type="scientific">Pleurodeles waltl</name>
    <name type="common">Iberian ribbed newt</name>
    <dbReference type="NCBI Taxonomy" id="8319"/>
    <lineage>
        <taxon>Eukaryota</taxon>
        <taxon>Metazoa</taxon>
        <taxon>Chordata</taxon>
        <taxon>Craniata</taxon>
        <taxon>Vertebrata</taxon>
        <taxon>Euteleostomi</taxon>
        <taxon>Amphibia</taxon>
        <taxon>Batrachia</taxon>
        <taxon>Caudata</taxon>
        <taxon>Salamandroidea</taxon>
        <taxon>Salamandridae</taxon>
        <taxon>Pleurodelinae</taxon>
        <taxon>Pleurodeles</taxon>
    </lineage>
</organism>
<accession>A0AAV7RH07</accession>
<dbReference type="GO" id="GO:0005856">
    <property type="term" value="C:cytoskeleton"/>
    <property type="evidence" value="ECO:0007669"/>
    <property type="project" value="UniProtKB-SubCell"/>
</dbReference>
<evidence type="ECO:0000259" key="6">
    <source>
        <dbReference type="PROSITE" id="PS50106"/>
    </source>
</evidence>
<dbReference type="CDD" id="cd06801">
    <property type="entry name" value="PDZ_syntrophin-like"/>
    <property type="match status" value="1"/>
</dbReference>
<evidence type="ECO:0000313" key="7">
    <source>
        <dbReference type="EMBL" id="KAJ1150138.1"/>
    </source>
</evidence>
<feature type="non-terminal residue" evidence="7">
    <location>
        <position position="1"/>
    </location>
</feature>
<reference evidence="7" key="1">
    <citation type="journal article" date="2022" name="bioRxiv">
        <title>Sequencing and chromosome-scale assembly of the giantPleurodeles waltlgenome.</title>
        <authorList>
            <person name="Brown T."/>
            <person name="Elewa A."/>
            <person name="Iarovenko S."/>
            <person name="Subramanian E."/>
            <person name="Araus A.J."/>
            <person name="Petzold A."/>
            <person name="Susuki M."/>
            <person name="Suzuki K.-i.T."/>
            <person name="Hayashi T."/>
            <person name="Toyoda A."/>
            <person name="Oliveira C."/>
            <person name="Osipova E."/>
            <person name="Leigh N.D."/>
            <person name="Simon A."/>
            <person name="Yun M.H."/>
        </authorList>
    </citation>
    <scope>NUCLEOTIDE SEQUENCE</scope>
    <source>
        <strain evidence="7">20211129_DDA</strain>
        <tissue evidence="7">Liver</tissue>
    </source>
</reference>
<proteinExistence type="inferred from homology"/>
<keyword evidence="3" id="KW-0963">Cytoplasm</keyword>
<evidence type="ECO:0000256" key="2">
    <source>
        <dbReference type="ARBA" id="ARBA00010798"/>
    </source>
</evidence>
<dbReference type="Pfam" id="PF00595">
    <property type="entry name" value="PDZ"/>
    <property type="match status" value="1"/>
</dbReference>
<dbReference type="Proteomes" id="UP001066276">
    <property type="component" value="Chromosome 5"/>
</dbReference>
<feature type="domain" description="PDZ" evidence="6">
    <location>
        <begin position="58"/>
        <end position="141"/>
    </location>
</feature>
<dbReference type="GO" id="GO:0005198">
    <property type="term" value="F:structural molecule activity"/>
    <property type="evidence" value="ECO:0007669"/>
    <property type="project" value="InterPro"/>
</dbReference>
<dbReference type="InterPro" id="IPR015482">
    <property type="entry name" value="Syntrophin"/>
</dbReference>
<comment type="similarity">
    <text evidence="2">Belongs to the syntrophin family.</text>
</comment>
<dbReference type="PROSITE" id="PS50106">
    <property type="entry name" value="PDZ"/>
    <property type="match status" value="1"/>
</dbReference>
<evidence type="ECO:0000256" key="5">
    <source>
        <dbReference type="ARBA" id="ARBA00023212"/>
    </source>
</evidence>
<dbReference type="FunFam" id="2.30.42.10:FF:000080">
    <property type="entry name" value="Syntrophin gamma 1"/>
    <property type="match status" value="1"/>
</dbReference>
<comment type="caution">
    <text evidence="7">The sequence shown here is derived from an EMBL/GenBank/DDBJ whole genome shotgun (WGS) entry which is preliminary data.</text>
</comment>
<gene>
    <name evidence="7" type="ORF">NDU88_002935</name>
</gene>
<dbReference type="SUPFAM" id="SSF50156">
    <property type="entry name" value="PDZ domain-like"/>
    <property type="match status" value="1"/>
</dbReference>
<keyword evidence="8" id="KW-1185">Reference proteome</keyword>
<keyword evidence="5" id="KW-0206">Cytoskeleton</keyword>
<sequence>QLNGSAEEQNKTGVALLYEEGSDNAYDVRVKLTKDILTIQKQDIICVNGSDKSTNHRTVTIRRQTIGGLGLSIKGGAENKVPVVISKIFKDQAADQTGMLFVGDALIQVNGINVEHSTHEEVVHLMRSAGDEVTLTVQYLREAPSFLKLP</sequence>
<feature type="non-terminal residue" evidence="7">
    <location>
        <position position="150"/>
    </location>
</feature>
<dbReference type="GO" id="GO:0003779">
    <property type="term" value="F:actin binding"/>
    <property type="evidence" value="ECO:0007669"/>
    <property type="project" value="UniProtKB-KW"/>
</dbReference>
<dbReference type="GO" id="GO:0016013">
    <property type="term" value="C:syntrophin complex"/>
    <property type="evidence" value="ECO:0007669"/>
    <property type="project" value="UniProtKB-ARBA"/>
</dbReference>
<dbReference type="Gene3D" id="2.30.42.10">
    <property type="match status" value="1"/>
</dbReference>
<evidence type="ECO:0000256" key="1">
    <source>
        <dbReference type="ARBA" id="ARBA00004245"/>
    </source>
</evidence>
<evidence type="ECO:0000313" key="8">
    <source>
        <dbReference type="Proteomes" id="UP001066276"/>
    </source>
</evidence>
<dbReference type="EMBL" id="JANPWB010000009">
    <property type="protein sequence ID" value="KAJ1150138.1"/>
    <property type="molecule type" value="Genomic_DNA"/>
</dbReference>
<dbReference type="PANTHER" id="PTHR10554">
    <property type="entry name" value="SYNTROPHIN"/>
    <property type="match status" value="1"/>
</dbReference>
<evidence type="ECO:0000256" key="3">
    <source>
        <dbReference type="ARBA" id="ARBA00022490"/>
    </source>
</evidence>